<dbReference type="Proteomes" id="UP000813463">
    <property type="component" value="Chromosome 2"/>
</dbReference>
<dbReference type="InterPro" id="IPR000719">
    <property type="entry name" value="Prot_kinase_dom"/>
</dbReference>
<dbReference type="PANTHER" id="PTHR24348">
    <property type="entry name" value="SERINE/THREONINE-PROTEIN KINASE UNC-51-RELATED"/>
    <property type="match status" value="1"/>
</dbReference>
<dbReference type="InterPro" id="IPR008271">
    <property type="entry name" value="Ser/Thr_kinase_AS"/>
</dbReference>
<dbReference type="Pfam" id="PF00069">
    <property type="entry name" value="Pkinase"/>
    <property type="match status" value="1"/>
</dbReference>
<protein>
    <submittedName>
        <fullName evidence="12">Serine/threonine-protein kinase ATG1a</fullName>
    </submittedName>
</protein>
<feature type="domain" description="Protein kinase" evidence="10">
    <location>
        <begin position="16"/>
        <end position="270"/>
    </location>
</feature>
<dbReference type="AlphaFoldDB" id="A0A9R0JTK1"/>
<keyword evidence="5 12" id="KW-0418">Kinase</keyword>
<evidence type="ECO:0000259" key="10">
    <source>
        <dbReference type="PROSITE" id="PS50011"/>
    </source>
</evidence>
<feature type="compositionally biased region" description="Basic and acidic residues" evidence="9">
    <location>
        <begin position="344"/>
        <end position="373"/>
    </location>
</feature>
<evidence type="ECO:0000256" key="2">
    <source>
        <dbReference type="ARBA" id="ARBA00022527"/>
    </source>
</evidence>
<dbReference type="PROSITE" id="PS00108">
    <property type="entry name" value="PROTEIN_KINASE_ST"/>
    <property type="match status" value="1"/>
</dbReference>
<dbReference type="GO" id="GO:0000045">
    <property type="term" value="P:autophagosome assembly"/>
    <property type="evidence" value="ECO:0000318"/>
    <property type="project" value="GO_Central"/>
</dbReference>
<evidence type="ECO:0000256" key="7">
    <source>
        <dbReference type="ARBA" id="ARBA00058225"/>
    </source>
</evidence>
<dbReference type="GO" id="GO:0016020">
    <property type="term" value="C:membrane"/>
    <property type="evidence" value="ECO:0000318"/>
    <property type="project" value="GO_Central"/>
</dbReference>
<evidence type="ECO:0000256" key="6">
    <source>
        <dbReference type="ARBA" id="ARBA00022840"/>
    </source>
</evidence>
<dbReference type="FunFam" id="3.30.200.20:FF:000315">
    <property type="entry name" value="Calcium-dependent protein kinase 3"/>
    <property type="match status" value="1"/>
</dbReference>
<evidence type="ECO:0000256" key="8">
    <source>
        <dbReference type="PROSITE-ProRule" id="PRU10141"/>
    </source>
</evidence>
<dbReference type="FunFam" id="1.10.510.10:FF:000571">
    <property type="entry name" value="Maternal embryonic leucine zipper kinase"/>
    <property type="match status" value="1"/>
</dbReference>
<dbReference type="GO" id="GO:0005524">
    <property type="term" value="F:ATP binding"/>
    <property type="evidence" value="ECO:0007669"/>
    <property type="project" value="UniProtKB-UniRule"/>
</dbReference>
<evidence type="ECO:0000256" key="1">
    <source>
        <dbReference type="ARBA" id="ARBA00006234"/>
    </source>
</evidence>
<comment type="similarity">
    <text evidence="1">Belongs to the protein kinase superfamily. CAMK Ser/Thr protein kinase family. SNF1 subfamily.</text>
</comment>
<keyword evidence="11" id="KW-1185">Reference proteome</keyword>
<evidence type="ECO:0000256" key="9">
    <source>
        <dbReference type="SAM" id="MobiDB-lite"/>
    </source>
</evidence>
<comment type="function">
    <text evidence="7">CIPK serine-threonine protein kinases interact with CBL proteins. Binding of a CBL protein to the regulatory NAF domain of CIPK protein lead to the activation of the kinase in a calcium-dependent manner.</text>
</comment>
<dbReference type="GO" id="GO:0000407">
    <property type="term" value="C:phagophore assembly site"/>
    <property type="evidence" value="ECO:0000318"/>
    <property type="project" value="GO_Central"/>
</dbReference>
<accession>A0A9R0JTK1</accession>
<evidence type="ECO:0000256" key="3">
    <source>
        <dbReference type="ARBA" id="ARBA00022679"/>
    </source>
</evidence>
<gene>
    <name evidence="12" type="primary">LOC110785825</name>
</gene>
<dbReference type="RefSeq" id="XP_021846030.1">
    <property type="nucleotide sequence ID" value="XM_021990338.2"/>
</dbReference>
<dbReference type="PROSITE" id="PS50011">
    <property type="entry name" value="PROTEIN_KINASE_DOM"/>
    <property type="match status" value="1"/>
</dbReference>
<feature type="binding site" evidence="8">
    <location>
        <position position="45"/>
    </location>
    <ligand>
        <name>ATP</name>
        <dbReference type="ChEBI" id="CHEBI:30616"/>
    </ligand>
</feature>
<keyword evidence="6 8" id="KW-0067">ATP-binding</keyword>
<dbReference type="CDD" id="cd14009">
    <property type="entry name" value="STKc_ATG1_ULK_like"/>
    <property type="match status" value="1"/>
</dbReference>
<dbReference type="InterPro" id="IPR011009">
    <property type="entry name" value="Kinase-like_dom_sf"/>
</dbReference>
<dbReference type="InterPro" id="IPR017441">
    <property type="entry name" value="Protein_kinase_ATP_BS"/>
</dbReference>
<sequence>MDFGAGTSRCRMVGDYIIGPKIGSGSFAVVWKSKHRHLGTEFAIKEIDKKHFNDNLRKEISILRNITHPNIIRLFEAIETEERIFLVLEYCEGGDLGAYIHRHGRVSEDVARHFIKHLAAGLQVLRDNNLIHRDLKPQNLLLSGREVTPLLKIGDFGFARYLTAQGLADTLCGSPLYMAPEIIQNQKYDAKADLWSVGAICYQLVIGKPPFDGNSQLQLFQNILRSTELRFPEGALQVLHPDYVEFCRSLLRRNPVERLTFEEFFNHKFLMDPRVEVDAEFSSQISRVKSLVLTDDHGPLFDHDDKIAPKESVKRRVEVDAEFSSQISRVKSLVLTDDHGPLFDHDDKIAPEESVKRSSVNDEKREFEKDHRNTSGGRSVDGVMPDILTDKTRHSDEDGPQSLSQTRVACSLDSIEGEYVLVHSNFASMEILTSSLGTSLKKCSATKACELAPKNIDKQLPTMPEMNELAPRLVSGSDSVLQSEEQDLPILHPSTRLQLINQYVGVLSDLAQEKFNAGFFLESFSAELVVLALWKKALRICNSWLLESGLPESSSANEFGEGAASSSSQLKNTTDFTNPSSVSAWAEQGFLNAYDGTEKLSKYLQDVDGAAEMPDAMEIIFQTAIAAGKDGAADEFVGNRDSASMMYSKALMLFSFIVTEAPSLSLNPPFFLAPESKQQILKYIKSLEYHLSHSQTSVKQLPDFGIK</sequence>
<dbReference type="KEGG" id="soe:110785825"/>
<dbReference type="SUPFAM" id="SSF56112">
    <property type="entry name" value="Protein kinase-like (PK-like)"/>
    <property type="match status" value="1"/>
</dbReference>
<organism evidence="11 12">
    <name type="scientific">Spinacia oleracea</name>
    <name type="common">Spinach</name>
    <dbReference type="NCBI Taxonomy" id="3562"/>
    <lineage>
        <taxon>Eukaryota</taxon>
        <taxon>Viridiplantae</taxon>
        <taxon>Streptophyta</taxon>
        <taxon>Embryophyta</taxon>
        <taxon>Tracheophyta</taxon>
        <taxon>Spermatophyta</taxon>
        <taxon>Magnoliopsida</taxon>
        <taxon>eudicotyledons</taxon>
        <taxon>Gunneridae</taxon>
        <taxon>Pentapetalae</taxon>
        <taxon>Caryophyllales</taxon>
        <taxon>Chenopodiaceae</taxon>
        <taxon>Chenopodioideae</taxon>
        <taxon>Anserineae</taxon>
        <taxon>Spinacia</taxon>
    </lineage>
</organism>
<evidence type="ECO:0000313" key="12">
    <source>
        <dbReference type="RefSeq" id="XP_021846030.1"/>
    </source>
</evidence>
<reference evidence="11" key="1">
    <citation type="journal article" date="2021" name="Nat. Commun.">
        <title>Genomic analyses provide insights into spinach domestication and the genetic basis of agronomic traits.</title>
        <authorList>
            <person name="Cai X."/>
            <person name="Sun X."/>
            <person name="Xu C."/>
            <person name="Sun H."/>
            <person name="Wang X."/>
            <person name="Ge C."/>
            <person name="Zhang Z."/>
            <person name="Wang Q."/>
            <person name="Fei Z."/>
            <person name="Jiao C."/>
            <person name="Wang Q."/>
        </authorList>
    </citation>
    <scope>NUCLEOTIDE SEQUENCE [LARGE SCALE GENOMIC DNA]</scope>
    <source>
        <strain evidence="11">cv. Varoflay</strain>
    </source>
</reference>
<keyword evidence="4 8" id="KW-0547">Nucleotide-binding</keyword>
<dbReference type="SMART" id="SM00220">
    <property type="entry name" value="S_TKc"/>
    <property type="match status" value="1"/>
</dbReference>
<keyword evidence="3" id="KW-0808">Transferase</keyword>
<dbReference type="Pfam" id="PF24497">
    <property type="entry name" value="MIT_ATG1"/>
    <property type="match status" value="1"/>
</dbReference>
<dbReference type="GeneID" id="110785825"/>
<evidence type="ECO:0000313" key="11">
    <source>
        <dbReference type="Proteomes" id="UP000813463"/>
    </source>
</evidence>
<dbReference type="GO" id="GO:0005829">
    <property type="term" value="C:cytosol"/>
    <property type="evidence" value="ECO:0000318"/>
    <property type="project" value="GO_Central"/>
</dbReference>
<evidence type="ECO:0000256" key="5">
    <source>
        <dbReference type="ARBA" id="ARBA00022777"/>
    </source>
</evidence>
<dbReference type="Gene3D" id="1.10.510.10">
    <property type="entry name" value="Transferase(Phosphotransferase) domain 1"/>
    <property type="match status" value="1"/>
</dbReference>
<proteinExistence type="inferred from homology"/>
<dbReference type="GO" id="GO:0004674">
    <property type="term" value="F:protein serine/threonine kinase activity"/>
    <property type="evidence" value="ECO:0000318"/>
    <property type="project" value="GO_Central"/>
</dbReference>
<dbReference type="InterPro" id="IPR045269">
    <property type="entry name" value="Atg1-like"/>
</dbReference>
<dbReference type="InterPro" id="IPR056281">
    <property type="entry name" value="MIT_ATG1a/b/c"/>
</dbReference>
<evidence type="ECO:0000256" key="4">
    <source>
        <dbReference type="ARBA" id="ARBA00022741"/>
    </source>
</evidence>
<dbReference type="GO" id="GO:0010506">
    <property type="term" value="P:regulation of autophagy"/>
    <property type="evidence" value="ECO:0000318"/>
    <property type="project" value="GO_Central"/>
</dbReference>
<name>A0A9R0JTK1_SPIOL</name>
<reference evidence="12" key="2">
    <citation type="submission" date="2025-08" db="UniProtKB">
        <authorList>
            <consortium name="RefSeq"/>
        </authorList>
    </citation>
    <scope>IDENTIFICATION</scope>
    <source>
        <tissue evidence="12">Leaf</tissue>
    </source>
</reference>
<feature type="region of interest" description="Disordered" evidence="9">
    <location>
        <begin position="344"/>
        <end position="385"/>
    </location>
</feature>
<keyword evidence="2" id="KW-0723">Serine/threonine-protein kinase</keyword>
<dbReference type="PANTHER" id="PTHR24348:SF22">
    <property type="entry name" value="NON-SPECIFIC SERINE_THREONINE PROTEIN KINASE"/>
    <property type="match status" value="1"/>
</dbReference>
<dbReference type="OrthoDB" id="346907at2759"/>
<dbReference type="PROSITE" id="PS00107">
    <property type="entry name" value="PROTEIN_KINASE_ATP"/>
    <property type="match status" value="1"/>
</dbReference>
<dbReference type="GO" id="GO:0005776">
    <property type="term" value="C:autophagosome"/>
    <property type="evidence" value="ECO:0000318"/>
    <property type="project" value="GO_Central"/>
</dbReference>
<dbReference type="GO" id="GO:0005737">
    <property type="term" value="C:cytoplasm"/>
    <property type="evidence" value="ECO:0000318"/>
    <property type="project" value="GO_Central"/>
</dbReference>